<keyword evidence="2" id="KW-1185">Reference proteome</keyword>
<organism evidence="1 2">
    <name type="scientific">Burkholderia phage Momento</name>
    <dbReference type="NCBI Taxonomy" id="2924902"/>
    <lineage>
        <taxon>Viruses</taxon>
        <taxon>Duplodnaviria</taxon>
        <taxon>Heunggongvirae</taxon>
        <taxon>Uroviricota</taxon>
        <taxon>Caudoviricetes</taxon>
        <taxon>Peduoviridae</taxon>
        <taxon>Kayeltresvirus</taxon>
        <taxon>Kayeltresvirus momento</taxon>
    </lineage>
</organism>
<name>A0AAE9GC92_9CAUD</name>
<gene>
    <name evidence="1" type="ORF">CPT_Momento_031</name>
</gene>
<evidence type="ECO:0000313" key="1">
    <source>
        <dbReference type="EMBL" id="UNY41861.1"/>
    </source>
</evidence>
<dbReference type="Proteomes" id="UP000831025">
    <property type="component" value="Segment"/>
</dbReference>
<sequence length="98" mass="10409">MSIDMKHNNGAVGVLTAADRHADARARATGGVRFRSDMTGSERDVARAAIDDAMQSVGQVLEVALQAMGNLRVARAALGRCDDGPPIHANMNDRYKSS</sequence>
<proteinExistence type="predicted"/>
<reference evidence="1" key="1">
    <citation type="submission" date="2022-02" db="EMBL/GenBank/DDBJ databases">
        <title>Burkholderia cenocepacia phage Momento.</title>
        <authorList>
            <person name="Le T."/>
            <person name="Hernandez I."/>
            <person name="Gill J."/>
            <person name="Liu M."/>
        </authorList>
    </citation>
    <scope>NUCLEOTIDE SEQUENCE</scope>
</reference>
<accession>A0AAE9GC92</accession>
<protein>
    <submittedName>
        <fullName evidence="1">Uncharacterized protein</fullName>
    </submittedName>
</protein>
<dbReference type="EMBL" id="OM638611">
    <property type="protein sequence ID" value="UNY41861.1"/>
    <property type="molecule type" value="Genomic_DNA"/>
</dbReference>
<evidence type="ECO:0000313" key="2">
    <source>
        <dbReference type="Proteomes" id="UP000831025"/>
    </source>
</evidence>